<keyword evidence="11" id="KW-1185">Reference proteome</keyword>
<dbReference type="InterPro" id="IPR052027">
    <property type="entry name" value="PspC"/>
</dbReference>
<feature type="compositionally biased region" description="Pro residues" evidence="6">
    <location>
        <begin position="191"/>
        <end position="244"/>
    </location>
</feature>
<dbReference type="PANTHER" id="PTHR33885:SF3">
    <property type="entry name" value="PHAGE SHOCK PROTEIN C"/>
    <property type="match status" value="1"/>
</dbReference>
<feature type="domain" description="Cell wall-active antibiotics response LiaF-like C-terminal" evidence="9">
    <location>
        <begin position="390"/>
        <end position="485"/>
    </location>
</feature>
<dbReference type="Pfam" id="PF09922">
    <property type="entry name" value="LiaF-like_C"/>
    <property type="match status" value="1"/>
</dbReference>
<dbReference type="PRINTS" id="PR01217">
    <property type="entry name" value="PRICHEXTENSN"/>
</dbReference>
<evidence type="ECO:0000256" key="3">
    <source>
        <dbReference type="ARBA" id="ARBA00022692"/>
    </source>
</evidence>
<dbReference type="InterPro" id="IPR007168">
    <property type="entry name" value="Phageshock_PspC_N"/>
</dbReference>
<protein>
    <recommendedName>
        <fullName evidence="12">Phage shock protein PspC N-terminal domain-containing protein</fullName>
    </recommendedName>
</protein>
<evidence type="ECO:0000313" key="10">
    <source>
        <dbReference type="EMBL" id="GFJ89708.1"/>
    </source>
</evidence>
<dbReference type="InterPro" id="IPR024425">
    <property type="entry name" value="LiaF-like_C"/>
</dbReference>
<feature type="compositionally biased region" description="Basic and acidic residues" evidence="6">
    <location>
        <begin position="1"/>
        <end position="13"/>
    </location>
</feature>
<dbReference type="RefSeq" id="WP_173077246.1">
    <property type="nucleotide sequence ID" value="NZ_BAABJB010000007.1"/>
</dbReference>
<feature type="compositionally biased region" description="Pro residues" evidence="6">
    <location>
        <begin position="264"/>
        <end position="280"/>
    </location>
</feature>
<reference evidence="10 11" key="2">
    <citation type="submission" date="2020-03" db="EMBL/GenBank/DDBJ databases">
        <authorList>
            <person name="Ichikawa N."/>
            <person name="Kimura A."/>
            <person name="Kitahashi Y."/>
            <person name="Uohara A."/>
        </authorList>
    </citation>
    <scope>NUCLEOTIDE SEQUENCE [LARGE SCALE GENOMIC DNA]</scope>
    <source>
        <strain evidence="10 11">NBRC 108638</strain>
    </source>
</reference>
<accession>A0A6V8L409</accession>
<comment type="subcellular location">
    <subcellularLocation>
        <location evidence="1">Cell membrane</location>
        <topology evidence="1">Single-pass membrane protein</topology>
    </subcellularLocation>
</comment>
<dbReference type="Pfam" id="PF04024">
    <property type="entry name" value="PspC"/>
    <property type="match status" value="1"/>
</dbReference>
<reference evidence="10 11" key="1">
    <citation type="submission" date="2020-03" db="EMBL/GenBank/DDBJ databases">
        <title>Whole genome shotgun sequence of Phytohabitans rumicis NBRC 108638.</title>
        <authorList>
            <person name="Komaki H."/>
            <person name="Tamura T."/>
        </authorList>
    </citation>
    <scope>NUCLEOTIDE SEQUENCE [LARGE SCALE GENOMIC DNA]</scope>
    <source>
        <strain evidence="10 11">NBRC 108638</strain>
    </source>
</reference>
<evidence type="ECO:0000313" key="11">
    <source>
        <dbReference type="Proteomes" id="UP000482960"/>
    </source>
</evidence>
<feature type="transmembrane region" description="Helical" evidence="7">
    <location>
        <begin position="319"/>
        <end position="338"/>
    </location>
</feature>
<feature type="region of interest" description="Disordered" evidence="6">
    <location>
        <begin position="1"/>
        <end position="26"/>
    </location>
</feature>
<dbReference type="Proteomes" id="UP000482960">
    <property type="component" value="Unassembled WGS sequence"/>
</dbReference>
<proteinExistence type="predicted"/>
<feature type="domain" description="Phage shock protein PspC N-terminal" evidence="8">
    <location>
        <begin position="32"/>
        <end position="87"/>
    </location>
</feature>
<feature type="transmembrane region" description="Helical" evidence="7">
    <location>
        <begin position="105"/>
        <end position="125"/>
    </location>
</feature>
<evidence type="ECO:0000256" key="7">
    <source>
        <dbReference type="SAM" id="Phobius"/>
    </source>
</evidence>
<keyword evidence="2" id="KW-1003">Cell membrane</keyword>
<evidence type="ECO:0000259" key="8">
    <source>
        <dbReference type="Pfam" id="PF04024"/>
    </source>
</evidence>
<dbReference type="AlphaFoldDB" id="A0A6V8L409"/>
<dbReference type="PANTHER" id="PTHR33885">
    <property type="entry name" value="PHAGE SHOCK PROTEIN C"/>
    <property type="match status" value="1"/>
</dbReference>
<feature type="transmembrane region" description="Helical" evidence="7">
    <location>
        <begin position="343"/>
        <end position="361"/>
    </location>
</feature>
<evidence type="ECO:0000259" key="9">
    <source>
        <dbReference type="Pfam" id="PF09922"/>
    </source>
</evidence>
<evidence type="ECO:0000256" key="1">
    <source>
        <dbReference type="ARBA" id="ARBA00004162"/>
    </source>
</evidence>
<organism evidence="10 11">
    <name type="scientific">Phytohabitans rumicis</name>
    <dbReference type="NCBI Taxonomy" id="1076125"/>
    <lineage>
        <taxon>Bacteria</taxon>
        <taxon>Bacillati</taxon>
        <taxon>Actinomycetota</taxon>
        <taxon>Actinomycetes</taxon>
        <taxon>Micromonosporales</taxon>
        <taxon>Micromonosporaceae</taxon>
    </lineage>
</organism>
<keyword evidence="3 7" id="KW-0812">Transmembrane</keyword>
<evidence type="ECO:0008006" key="12">
    <source>
        <dbReference type="Google" id="ProtNLM"/>
    </source>
</evidence>
<sequence length="487" mass="49806">MTDDAAEPRRPEGAESTEPTESGAGFTSRYGLVRPLKGRYLAGVCAAIGRATNTDPVLWRVLLAVLGFFGGIGILIYLGAWLIIPAEGDSASPVESMLGRGRSSMSPLTVIILGVLVAVLFGLIVTDGFRAVVLGAAALIGGALLLNRKPGRPAPLAPAGGEVPFGAGRPWQAAAQAYPPGPAYPPGSGGPTPPTLGFPAAPVPPAPPQPPAPPTPPVPPSSPRPPGSGPAYPPQPYPPQPPTPQGGAYRPPFAPHGPYAGPAGPYPPRYGPPPAPPKPPKPPKERSPLGAATFSLIFVALGLVAALDLGNIVSVGPSTYFFAVLVTLALGLLIGAWFGRARWLIALGFIAAAALGVSTIAETQVGRYETSGSDVYWQPASAAVMADRYEHNFGNAILDLSKVDFTGQDQLVNVHVSFGNLEVIVPPNVDATVQAEVNAGDAQIFDTESSGLQTSPGDIVDNGVDGVGGGKVTIVLKVNAGSAEVHR</sequence>
<name>A0A6V8L409_9ACTN</name>
<dbReference type="EMBL" id="BLPG01000001">
    <property type="protein sequence ID" value="GFJ89708.1"/>
    <property type="molecule type" value="Genomic_DNA"/>
</dbReference>
<keyword evidence="5 7" id="KW-0472">Membrane</keyword>
<evidence type="ECO:0000256" key="5">
    <source>
        <dbReference type="ARBA" id="ARBA00023136"/>
    </source>
</evidence>
<comment type="caution">
    <text evidence="10">The sequence shown here is derived from an EMBL/GenBank/DDBJ whole genome shotgun (WGS) entry which is preliminary data.</text>
</comment>
<dbReference type="GO" id="GO:0005886">
    <property type="term" value="C:plasma membrane"/>
    <property type="evidence" value="ECO:0007669"/>
    <property type="project" value="UniProtKB-SubCell"/>
</dbReference>
<evidence type="ECO:0000256" key="6">
    <source>
        <dbReference type="SAM" id="MobiDB-lite"/>
    </source>
</evidence>
<feature type="region of interest" description="Disordered" evidence="6">
    <location>
        <begin position="176"/>
        <end position="286"/>
    </location>
</feature>
<evidence type="ECO:0000256" key="4">
    <source>
        <dbReference type="ARBA" id="ARBA00022989"/>
    </source>
</evidence>
<feature type="transmembrane region" description="Helical" evidence="7">
    <location>
        <begin position="61"/>
        <end position="84"/>
    </location>
</feature>
<evidence type="ECO:0000256" key="2">
    <source>
        <dbReference type="ARBA" id="ARBA00022475"/>
    </source>
</evidence>
<keyword evidence="4 7" id="KW-1133">Transmembrane helix</keyword>
<gene>
    <name evidence="10" type="ORF">Prum_033500</name>
</gene>
<feature type="transmembrane region" description="Helical" evidence="7">
    <location>
        <begin position="288"/>
        <end position="307"/>
    </location>
</feature>